<accession>A0ABV9W021</accession>
<proteinExistence type="predicted"/>
<evidence type="ECO:0008006" key="3">
    <source>
        <dbReference type="Google" id="ProtNLM"/>
    </source>
</evidence>
<evidence type="ECO:0000313" key="2">
    <source>
        <dbReference type="Proteomes" id="UP001595912"/>
    </source>
</evidence>
<organism evidence="1 2">
    <name type="scientific">Dactylosporangium cerinum</name>
    <dbReference type="NCBI Taxonomy" id="1434730"/>
    <lineage>
        <taxon>Bacteria</taxon>
        <taxon>Bacillati</taxon>
        <taxon>Actinomycetota</taxon>
        <taxon>Actinomycetes</taxon>
        <taxon>Micromonosporales</taxon>
        <taxon>Micromonosporaceae</taxon>
        <taxon>Dactylosporangium</taxon>
    </lineage>
</organism>
<dbReference type="RefSeq" id="WP_380119486.1">
    <property type="nucleotide sequence ID" value="NZ_JBHSIU010000041.1"/>
</dbReference>
<dbReference type="Proteomes" id="UP001595912">
    <property type="component" value="Unassembled WGS sequence"/>
</dbReference>
<comment type="caution">
    <text evidence="1">The sequence shown here is derived from an EMBL/GenBank/DDBJ whole genome shotgun (WGS) entry which is preliminary data.</text>
</comment>
<gene>
    <name evidence="1" type="ORF">ACFPIJ_29210</name>
</gene>
<evidence type="ECO:0000313" key="1">
    <source>
        <dbReference type="EMBL" id="MFC5001903.1"/>
    </source>
</evidence>
<name>A0ABV9W021_9ACTN</name>
<dbReference type="EMBL" id="JBHSIU010000041">
    <property type="protein sequence ID" value="MFC5001903.1"/>
    <property type="molecule type" value="Genomic_DNA"/>
</dbReference>
<keyword evidence="2" id="KW-1185">Reference proteome</keyword>
<protein>
    <recommendedName>
        <fullName evidence="3">Transcriptional regulator</fullName>
    </recommendedName>
</protein>
<sequence length="461" mass="49706">MPRHPETLITPNTLLSAARERLPSPRRPGQRISRSELADGVNAALDLLYPHRNLTAHYVDARWIGKLERGEHRWPSAERRAALRHVVHVATDAELGLYSPRRTNYPQAGTDHERGAVAGNGLAPVLPAVPRTSVAPELDGDEAALAIQQRIHRLNRTIDPDVISQHDELTNDIVSRYERLDHAEILPILVRQRAALDSLLTDCNRSAQRMQLLHIAAGTSGVLGYLAVGRARFALARAYCAEAFALAGHAAQPSLQAWARALQSFCEYYASDYPQALRLAQDGLAYAGTGPQSVRLTINGVARALGKLGDTDGVHCAVDTAHDLLARHDAPGGMPSSVSFGCYSKAQTAGNAATAYVSLGMADHAETFIDLAMPDVTRSGSPWSRSLVMLDHAAALAASKNGDLDRASRLAVDALTVSAGRPIIAVRQRTMDFIQRAATHWGDTTQVRAVRDAATSTMPAP</sequence>
<reference evidence="2" key="1">
    <citation type="journal article" date="2019" name="Int. J. Syst. Evol. Microbiol.">
        <title>The Global Catalogue of Microorganisms (GCM) 10K type strain sequencing project: providing services to taxonomists for standard genome sequencing and annotation.</title>
        <authorList>
            <consortium name="The Broad Institute Genomics Platform"/>
            <consortium name="The Broad Institute Genome Sequencing Center for Infectious Disease"/>
            <person name="Wu L."/>
            <person name="Ma J."/>
        </authorList>
    </citation>
    <scope>NUCLEOTIDE SEQUENCE [LARGE SCALE GENOMIC DNA]</scope>
    <source>
        <strain evidence="2">CGMCC 4.7152</strain>
    </source>
</reference>